<dbReference type="Proteomes" id="UP001595851">
    <property type="component" value="Unassembled WGS sequence"/>
</dbReference>
<accession>A0ABV8GGF2</accession>
<evidence type="ECO:0000313" key="4">
    <source>
        <dbReference type="EMBL" id="MFC4012090.1"/>
    </source>
</evidence>
<dbReference type="EC" id="2.3.1.-" evidence="4"/>
<feature type="domain" description="N-acetyltransferase" evidence="3">
    <location>
        <begin position="1"/>
        <end position="165"/>
    </location>
</feature>
<dbReference type="InterPro" id="IPR050832">
    <property type="entry name" value="Bact_Acetyltransf"/>
</dbReference>
<keyword evidence="1 4" id="KW-0808">Transferase</keyword>
<reference evidence="5" key="1">
    <citation type="journal article" date="2019" name="Int. J. Syst. Evol. Microbiol.">
        <title>The Global Catalogue of Microorganisms (GCM) 10K type strain sequencing project: providing services to taxonomists for standard genome sequencing and annotation.</title>
        <authorList>
            <consortium name="The Broad Institute Genomics Platform"/>
            <consortium name="The Broad Institute Genome Sequencing Center for Infectious Disease"/>
            <person name="Wu L."/>
            <person name="Ma J."/>
        </authorList>
    </citation>
    <scope>NUCLEOTIDE SEQUENCE [LARGE SCALE GENOMIC DNA]</scope>
    <source>
        <strain evidence="5">TBRC 1276</strain>
    </source>
</reference>
<dbReference type="PANTHER" id="PTHR43877">
    <property type="entry name" value="AMINOALKYLPHOSPHONATE N-ACETYLTRANSFERASE-RELATED-RELATED"/>
    <property type="match status" value="1"/>
</dbReference>
<proteinExistence type="predicted"/>
<organism evidence="4 5">
    <name type="scientific">Nonomuraea purpurea</name>
    <dbReference type="NCBI Taxonomy" id="1849276"/>
    <lineage>
        <taxon>Bacteria</taxon>
        <taxon>Bacillati</taxon>
        <taxon>Actinomycetota</taxon>
        <taxon>Actinomycetes</taxon>
        <taxon>Streptosporangiales</taxon>
        <taxon>Streptosporangiaceae</taxon>
        <taxon>Nonomuraea</taxon>
    </lineage>
</organism>
<dbReference type="GO" id="GO:0016746">
    <property type="term" value="F:acyltransferase activity"/>
    <property type="evidence" value="ECO:0007669"/>
    <property type="project" value="UniProtKB-KW"/>
</dbReference>
<evidence type="ECO:0000256" key="1">
    <source>
        <dbReference type="ARBA" id="ARBA00022679"/>
    </source>
</evidence>
<dbReference type="PROSITE" id="PS51186">
    <property type="entry name" value="GNAT"/>
    <property type="match status" value="1"/>
</dbReference>
<comment type="caution">
    <text evidence="4">The sequence shown here is derived from an EMBL/GenBank/DDBJ whole genome shotgun (WGS) entry which is preliminary data.</text>
</comment>
<evidence type="ECO:0000313" key="5">
    <source>
        <dbReference type="Proteomes" id="UP001595851"/>
    </source>
</evidence>
<dbReference type="SUPFAM" id="SSF55729">
    <property type="entry name" value="Acyl-CoA N-acyltransferases (Nat)"/>
    <property type="match status" value="1"/>
</dbReference>
<dbReference type="Pfam" id="PF00583">
    <property type="entry name" value="Acetyltransf_1"/>
    <property type="match status" value="1"/>
</dbReference>
<sequence length="165" mass="17958">MHIRQGGPGDVPTVLAMFDSAVTWLTSQGRTGQWGTHPFTGNPKRTRQITGWADLGGMRIAERDGQAAGCLVVGAAHDYITPATEPELYVQALVIDRRHAGHGVGSTLLDWAADEARTRGVSLLRVDCYAGDDGRLITYYEKCGFTRATPFTVGDWPGMLLTRRV</sequence>
<dbReference type="Gene3D" id="3.40.630.30">
    <property type="match status" value="1"/>
</dbReference>
<dbReference type="InterPro" id="IPR000182">
    <property type="entry name" value="GNAT_dom"/>
</dbReference>
<gene>
    <name evidence="4" type="ORF">ACFOY2_32985</name>
</gene>
<dbReference type="CDD" id="cd04301">
    <property type="entry name" value="NAT_SF"/>
    <property type="match status" value="1"/>
</dbReference>
<evidence type="ECO:0000259" key="3">
    <source>
        <dbReference type="PROSITE" id="PS51186"/>
    </source>
</evidence>
<name>A0ABV8GGF2_9ACTN</name>
<protein>
    <submittedName>
        <fullName evidence="4">GNAT family N-acetyltransferase</fullName>
        <ecNumber evidence="4">2.3.1.-</ecNumber>
    </submittedName>
</protein>
<keyword evidence="5" id="KW-1185">Reference proteome</keyword>
<keyword evidence="2 4" id="KW-0012">Acyltransferase</keyword>
<dbReference type="EMBL" id="JBHSBI010000019">
    <property type="protein sequence ID" value="MFC4012090.1"/>
    <property type="molecule type" value="Genomic_DNA"/>
</dbReference>
<dbReference type="InterPro" id="IPR016181">
    <property type="entry name" value="Acyl_CoA_acyltransferase"/>
</dbReference>
<evidence type="ECO:0000256" key="2">
    <source>
        <dbReference type="ARBA" id="ARBA00023315"/>
    </source>
</evidence>
<dbReference type="RefSeq" id="WP_379532012.1">
    <property type="nucleotide sequence ID" value="NZ_JBHSBI010000019.1"/>
</dbReference>